<gene>
    <name evidence="1" type="ORF">HLB35_10840</name>
</gene>
<reference evidence="1 2" key="1">
    <citation type="submission" date="2020-05" db="EMBL/GenBank/DDBJ databases">
        <authorList>
            <person name="Ruan W."/>
            <person name="Jeon C.O."/>
            <person name="Chun B.H."/>
        </authorList>
    </citation>
    <scope>NUCLEOTIDE SEQUENCE [LARGE SCALE GENOMIC DNA]</scope>
    <source>
        <strain evidence="1 2">TBZ9</strain>
    </source>
</reference>
<comment type="caution">
    <text evidence="1">The sequence shown here is derived from an EMBL/GenBank/DDBJ whole genome shotgun (WGS) entry which is preliminary data.</text>
</comment>
<dbReference type="AlphaFoldDB" id="A0A7Y3XBA4"/>
<dbReference type="RefSeq" id="WP_171702590.1">
    <property type="nucleotide sequence ID" value="NZ_JABFHI010000004.1"/>
</dbReference>
<keyword evidence="2" id="KW-1185">Reference proteome</keyword>
<accession>A0A7Y3XBA4</accession>
<reference evidence="1 2" key="2">
    <citation type="submission" date="2020-06" db="EMBL/GenBank/DDBJ databases">
        <title>Halomonas songnenensis sp. nov., a moderately halophilic bacterium isolated from saline and alkaline soils.</title>
        <authorList>
            <person name="Jiang J."/>
            <person name="Pan Y."/>
        </authorList>
    </citation>
    <scope>NUCLEOTIDE SEQUENCE [LARGE SCALE GENOMIC DNA]</scope>
    <source>
        <strain evidence="1 2">TBZ9</strain>
    </source>
</reference>
<name>A0A7Y3XBA4_9GAMM</name>
<proteinExistence type="predicted"/>
<organism evidence="1 2">
    <name type="scientific">Vreelandella azerica</name>
    <dbReference type="NCBI Taxonomy" id="2732867"/>
    <lineage>
        <taxon>Bacteria</taxon>
        <taxon>Pseudomonadati</taxon>
        <taxon>Pseudomonadota</taxon>
        <taxon>Gammaproteobacteria</taxon>
        <taxon>Oceanospirillales</taxon>
        <taxon>Halomonadaceae</taxon>
        <taxon>Vreelandella</taxon>
    </lineage>
</organism>
<protein>
    <submittedName>
        <fullName evidence="1">Uncharacterized protein</fullName>
    </submittedName>
</protein>
<dbReference type="Proteomes" id="UP000588806">
    <property type="component" value="Unassembled WGS sequence"/>
</dbReference>
<dbReference type="EMBL" id="JABFHI010000004">
    <property type="protein sequence ID" value="NOG32128.1"/>
    <property type="molecule type" value="Genomic_DNA"/>
</dbReference>
<evidence type="ECO:0000313" key="1">
    <source>
        <dbReference type="EMBL" id="NOG32128.1"/>
    </source>
</evidence>
<evidence type="ECO:0000313" key="2">
    <source>
        <dbReference type="Proteomes" id="UP000588806"/>
    </source>
</evidence>
<sequence>MAISSLVVACNVAAQSSVTLLDNDKVLDIPIDTIGSVLLRQHFVLYDPYQGHQVDMQGVVFRDFLALHLTKFHLPCVL</sequence>